<proteinExistence type="inferred from homology"/>
<evidence type="ECO:0000259" key="2">
    <source>
        <dbReference type="SMART" id="SM00645"/>
    </source>
</evidence>
<keyword evidence="4" id="KW-1185">Reference proteome</keyword>
<organism evidence="3 4">
    <name type="scientific">Datura stramonium</name>
    <name type="common">Jimsonweed</name>
    <name type="synonym">Common thornapple</name>
    <dbReference type="NCBI Taxonomy" id="4076"/>
    <lineage>
        <taxon>Eukaryota</taxon>
        <taxon>Viridiplantae</taxon>
        <taxon>Streptophyta</taxon>
        <taxon>Embryophyta</taxon>
        <taxon>Tracheophyta</taxon>
        <taxon>Spermatophyta</taxon>
        <taxon>Magnoliopsida</taxon>
        <taxon>eudicotyledons</taxon>
        <taxon>Gunneridae</taxon>
        <taxon>Pentapetalae</taxon>
        <taxon>asterids</taxon>
        <taxon>lamiids</taxon>
        <taxon>Solanales</taxon>
        <taxon>Solanaceae</taxon>
        <taxon>Solanoideae</taxon>
        <taxon>Datureae</taxon>
        <taxon>Datura</taxon>
    </lineage>
</organism>
<dbReference type="EMBL" id="JACEIK010001038">
    <property type="protein sequence ID" value="MCD7465309.1"/>
    <property type="molecule type" value="Genomic_DNA"/>
</dbReference>
<sequence length="112" mass="12519">MDQGQCGSCWVFSAIAATEGITKLSTGKLISVSDQELVDCDRTSEDHDEDSEGYKKVPKQRERRFNAVVNKQPVSVSIDASDFSFQFYSSGVFTGACGTERSWRYSSWIRKS</sequence>
<dbReference type="InterPro" id="IPR038765">
    <property type="entry name" value="Papain-like_cys_pep_sf"/>
</dbReference>
<gene>
    <name evidence="3" type="ORF">HAX54_001025</name>
</gene>
<evidence type="ECO:0000256" key="1">
    <source>
        <dbReference type="ARBA" id="ARBA00008455"/>
    </source>
</evidence>
<comment type="caution">
    <text evidence="3">The sequence shown here is derived from an EMBL/GenBank/DDBJ whole genome shotgun (WGS) entry which is preliminary data.</text>
</comment>
<comment type="similarity">
    <text evidence="1">Belongs to the peptidase C1 family.</text>
</comment>
<dbReference type="Gene3D" id="3.90.70.10">
    <property type="entry name" value="Cysteine proteinases"/>
    <property type="match status" value="2"/>
</dbReference>
<reference evidence="3 4" key="1">
    <citation type="journal article" date="2021" name="BMC Genomics">
        <title>Datura genome reveals duplications of psychoactive alkaloid biosynthetic genes and high mutation rate following tissue culture.</title>
        <authorList>
            <person name="Rajewski A."/>
            <person name="Carter-House D."/>
            <person name="Stajich J."/>
            <person name="Litt A."/>
        </authorList>
    </citation>
    <scope>NUCLEOTIDE SEQUENCE [LARGE SCALE GENOMIC DNA]</scope>
    <source>
        <strain evidence="3">AR-01</strain>
    </source>
</reference>
<name>A0ABS8T3T5_DATST</name>
<dbReference type="Pfam" id="PF00112">
    <property type="entry name" value="Peptidase_C1"/>
    <property type="match status" value="2"/>
</dbReference>
<accession>A0ABS8T3T5</accession>
<dbReference type="SUPFAM" id="SSF54001">
    <property type="entry name" value="Cysteine proteinases"/>
    <property type="match status" value="1"/>
</dbReference>
<evidence type="ECO:0000313" key="4">
    <source>
        <dbReference type="Proteomes" id="UP000823775"/>
    </source>
</evidence>
<feature type="domain" description="Peptidase C1A papain C-terminal" evidence="2">
    <location>
        <begin position="1"/>
        <end position="112"/>
    </location>
</feature>
<dbReference type="PROSITE" id="PS00139">
    <property type="entry name" value="THIOL_PROTEASE_CYS"/>
    <property type="match status" value="1"/>
</dbReference>
<evidence type="ECO:0000313" key="3">
    <source>
        <dbReference type="EMBL" id="MCD7465309.1"/>
    </source>
</evidence>
<dbReference type="InterPro" id="IPR000169">
    <property type="entry name" value="Pept_cys_AS"/>
</dbReference>
<dbReference type="PANTHER" id="PTHR12411">
    <property type="entry name" value="CYSTEINE PROTEASE FAMILY C1-RELATED"/>
    <property type="match status" value="1"/>
</dbReference>
<dbReference type="Proteomes" id="UP000823775">
    <property type="component" value="Unassembled WGS sequence"/>
</dbReference>
<protein>
    <recommendedName>
        <fullName evidence="2">Peptidase C1A papain C-terminal domain-containing protein</fullName>
    </recommendedName>
</protein>
<dbReference type="SMART" id="SM00645">
    <property type="entry name" value="Pept_C1"/>
    <property type="match status" value="1"/>
</dbReference>
<dbReference type="InterPro" id="IPR013128">
    <property type="entry name" value="Peptidase_C1A"/>
</dbReference>
<dbReference type="InterPro" id="IPR000668">
    <property type="entry name" value="Peptidase_C1A_C"/>
</dbReference>